<protein>
    <submittedName>
        <fullName evidence="2">Uncharacterized protein</fullName>
    </submittedName>
</protein>
<accession>A0A1Y1HZB2</accession>
<keyword evidence="3" id="KW-1185">Reference proteome</keyword>
<dbReference type="Proteomes" id="UP000054558">
    <property type="component" value="Unassembled WGS sequence"/>
</dbReference>
<organism evidence="2 3">
    <name type="scientific">Klebsormidium nitens</name>
    <name type="common">Green alga</name>
    <name type="synonym">Ulothrix nitens</name>
    <dbReference type="NCBI Taxonomy" id="105231"/>
    <lineage>
        <taxon>Eukaryota</taxon>
        <taxon>Viridiplantae</taxon>
        <taxon>Streptophyta</taxon>
        <taxon>Klebsormidiophyceae</taxon>
        <taxon>Klebsormidiales</taxon>
        <taxon>Klebsormidiaceae</taxon>
        <taxon>Klebsormidium</taxon>
    </lineage>
</organism>
<dbReference type="AlphaFoldDB" id="A0A1Y1HZB2"/>
<sequence length="635" mass="70034">MWLSFLYLVIRSRPTFDRLFYLQLRKCMLDALTLILLTFLQSSSQRKLWTTGAGQEGEDTGNEGVKEERWYHQAAVILWLHTNHWEVISADNGDQAVMEACSVSDALRALPRILEAVCMRTGTLSPGEAGTVTDLILKHGHVSLEDEMSRALEALCKRSNLLSDVHARKLANLVIQHGTMDHAKTFVHRYRGPHAPAKPVVALLGAHFGWEPLQLQLLAAIKHSFSPSNLARGFWLMLDVGPPFANQEGSAEGEPRCGAAAGASSTGGKGRLDGAAAAASERARVELCADAVAWLTAFVCARRLAVDDWDKGDDNLQFGLRDITATGAYLTVLERYGPNSWALLTERVAKELVGVSLTMATELLFRIAVDKCGGCPGARANGDLLPGAVAFCKSFANEVVAALLKEQDAPPPPPPRSTPYYYDPLDPARSPEWFCQLLRSLHCLQVPLETMQSLFAHFVATPRLHDVDTTVVPAIEPLFEWLGADRAKATPWFVKLCLACLAERKKVCVEPPVPRNWAVPATCGCDCDNCQELLKLCLHPARTRHTMTVPEEMEAHVRDTVQRYAIPVWTEGRKGRTYLEWIQVGSTGFSDEWDATQAVRLQEAYAKNVEKLAQTEKVLNKVLGEDLLANLKGNV</sequence>
<reference evidence="2 3" key="1">
    <citation type="journal article" date="2014" name="Nat. Commun.">
        <title>Klebsormidium flaccidum genome reveals primary factors for plant terrestrial adaptation.</title>
        <authorList>
            <person name="Hori K."/>
            <person name="Maruyama F."/>
            <person name="Fujisawa T."/>
            <person name="Togashi T."/>
            <person name="Yamamoto N."/>
            <person name="Seo M."/>
            <person name="Sato S."/>
            <person name="Yamada T."/>
            <person name="Mori H."/>
            <person name="Tajima N."/>
            <person name="Moriyama T."/>
            <person name="Ikeuchi M."/>
            <person name="Watanabe M."/>
            <person name="Wada H."/>
            <person name="Kobayashi K."/>
            <person name="Saito M."/>
            <person name="Masuda T."/>
            <person name="Sasaki-Sekimoto Y."/>
            <person name="Mashiguchi K."/>
            <person name="Awai K."/>
            <person name="Shimojima M."/>
            <person name="Masuda S."/>
            <person name="Iwai M."/>
            <person name="Nobusawa T."/>
            <person name="Narise T."/>
            <person name="Kondo S."/>
            <person name="Saito H."/>
            <person name="Sato R."/>
            <person name="Murakawa M."/>
            <person name="Ihara Y."/>
            <person name="Oshima-Yamada Y."/>
            <person name="Ohtaka K."/>
            <person name="Satoh M."/>
            <person name="Sonobe K."/>
            <person name="Ishii M."/>
            <person name="Ohtani R."/>
            <person name="Kanamori-Sato M."/>
            <person name="Honoki R."/>
            <person name="Miyazaki D."/>
            <person name="Mochizuki H."/>
            <person name="Umetsu J."/>
            <person name="Higashi K."/>
            <person name="Shibata D."/>
            <person name="Kamiya Y."/>
            <person name="Sato N."/>
            <person name="Nakamura Y."/>
            <person name="Tabata S."/>
            <person name="Ida S."/>
            <person name="Kurokawa K."/>
            <person name="Ohta H."/>
        </authorList>
    </citation>
    <scope>NUCLEOTIDE SEQUENCE [LARGE SCALE GENOMIC DNA]</scope>
    <source>
        <strain evidence="2 3">NIES-2285</strain>
    </source>
</reference>
<dbReference type="EMBL" id="DF237100">
    <property type="protein sequence ID" value="GAQ83523.1"/>
    <property type="molecule type" value="Genomic_DNA"/>
</dbReference>
<name>A0A1Y1HZB2_KLENI</name>
<proteinExistence type="predicted"/>
<evidence type="ECO:0000313" key="2">
    <source>
        <dbReference type="EMBL" id="GAQ83523.1"/>
    </source>
</evidence>
<gene>
    <name evidence="2" type="ORF">KFL_001510255</name>
</gene>
<evidence type="ECO:0000256" key="1">
    <source>
        <dbReference type="SAM" id="MobiDB-lite"/>
    </source>
</evidence>
<feature type="region of interest" description="Disordered" evidence="1">
    <location>
        <begin position="247"/>
        <end position="270"/>
    </location>
</feature>
<evidence type="ECO:0000313" key="3">
    <source>
        <dbReference type="Proteomes" id="UP000054558"/>
    </source>
</evidence>